<evidence type="ECO:0000259" key="2">
    <source>
        <dbReference type="Pfam" id="PF05876"/>
    </source>
</evidence>
<evidence type="ECO:0000313" key="4">
    <source>
        <dbReference type="EMBL" id="KAE9624468.1"/>
    </source>
</evidence>
<organism evidence="4 5">
    <name type="scientific">Parasedimentitalea maritima</name>
    <dbReference type="NCBI Taxonomy" id="2578117"/>
    <lineage>
        <taxon>Bacteria</taxon>
        <taxon>Pseudomonadati</taxon>
        <taxon>Pseudomonadota</taxon>
        <taxon>Alphaproteobacteria</taxon>
        <taxon>Rhodobacterales</taxon>
        <taxon>Paracoccaceae</taxon>
        <taxon>Parasedimentitalea</taxon>
    </lineage>
</organism>
<dbReference type="SUPFAM" id="SSF52540">
    <property type="entry name" value="P-loop containing nucleoside triphosphate hydrolases"/>
    <property type="match status" value="1"/>
</dbReference>
<comment type="caution">
    <text evidence="4">The sequence shown here is derived from an EMBL/GenBank/DDBJ whole genome shotgun (WGS) entry which is preliminary data.</text>
</comment>
<dbReference type="Gene3D" id="3.40.50.300">
    <property type="entry name" value="P-loop containing nucleotide triphosphate hydrolases"/>
    <property type="match status" value="1"/>
</dbReference>
<dbReference type="GO" id="GO:0016887">
    <property type="term" value="F:ATP hydrolysis activity"/>
    <property type="evidence" value="ECO:0007669"/>
    <property type="project" value="InterPro"/>
</dbReference>
<dbReference type="AlphaFoldDB" id="A0A6A4R931"/>
<evidence type="ECO:0000259" key="3">
    <source>
        <dbReference type="Pfam" id="PF20454"/>
    </source>
</evidence>
<reference evidence="4 5" key="1">
    <citation type="submission" date="2019-12" db="EMBL/GenBank/DDBJ databases">
        <authorList>
            <person name="Zhang Y.-J."/>
        </authorList>
    </citation>
    <scope>NUCLEOTIDE SEQUENCE [LARGE SCALE GENOMIC DNA]</scope>
    <source>
        <strain evidence="4 5">H18S-6</strain>
    </source>
</reference>
<sequence>MPPASPVPGPFNPDSNPYMKPIAWAFAQPQYRRVTFVMGTQMGKSVTMENVCGHRLDEDPTPVLYVTPTKPLITSTVEPKFMDMFRECADLWRKYDKRRSTQFTKWLGGTKFRFAWAGSPTELAADSAGLILVDEVDRITNTGEGDTTEIIEARGDAYVDSKVGYTATPLRGRVDKRQHPTTGLWHWQPGKKGAVTSKVWRLWQSGTRHEWAVPCPNCLGYFIPHLDLLWWPGQGTKDECTPDEAERRALLVCQCCGEGIEDKYRPWMNARGVAVAPGESVSPARRDGDQVLAGEVQGIAETEGSSHYSLWVSGLCSFAAKKSYGFLAKKLLEAQRSGDPETLMGVYNTGFGQLYAEVGDVPTWEEIRAMRWAYAAGELVLQDPLRVFCTIDVQKRRLVYTVRAWFAGMGSQLLEHGELWGNTDEDTVWSDLSELIDSEYAGHPINETGIDVGYRDDQVYAFINAHKGRAVALRGRDKLDKPFKKELVEVDRKGKVRKRGDSRWAFDSPLAKRWVHSRISRAQSGDADRFPGWWLIPTDVTDDYCKQIVGEEWDEAAGKYNQVGENHYLDCEAMQYVMALRAKLHRRKRGALTLGYLKRLREGKPEAGEPADEPAESPPAATAKATETETPAPQEPAKKARFKVKRRRR</sequence>
<dbReference type="GO" id="GO:0004519">
    <property type="term" value="F:endonuclease activity"/>
    <property type="evidence" value="ECO:0007669"/>
    <property type="project" value="InterPro"/>
</dbReference>
<evidence type="ECO:0000313" key="5">
    <source>
        <dbReference type="Proteomes" id="UP000441586"/>
    </source>
</evidence>
<dbReference type="InterPro" id="IPR046453">
    <property type="entry name" value="GpA_ATPase"/>
</dbReference>
<dbReference type="InterPro" id="IPR046454">
    <property type="entry name" value="GpA_endonuclease"/>
</dbReference>
<feature type="compositionally biased region" description="Low complexity" evidence="1">
    <location>
        <begin position="618"/>
        <end position="632"/>
    </location>
</feature>
<dbReference type="EMBL" id="WSFO01000036">
    <property type="protein sequence ID" value="KAE9624468.1"/>
    <property type="molecule type" value="Genomic_DNA"/>
</dbReference>
<dbReference type="InterPro" id="IPR027417">
    <property type="entry name" value="P-loop_NTPase"/>
</dbReference>
<evidence type="ECO:0000256" key="1">
    <source>
        <dbReference type="SAM" id="MobiDB-lite"/>
    </source>
</evidence>
<accession>A0A6A4R931</accession>
<feature type="domain" description="Terminase large subunit GpA endonuclease" evidence="3">
    <location>
        <begin position="309"/>
        <end position="586"/>
    </location>
</feature>
<name>A0A6A4R931_9RHOB</name>
<dbReference type="Proteomes" id="UP000441586">
    <property type="component" value="Unassembled WGS sequence"/>
</dbReference>
<dbReference type="Pfam" id="PF05876">
    <property type="entry name" value="GpA_ATPase"/>
    <property type="match status" value="1"/>
</dbReference>
<dbReference type="Pfam" id="PF20454">
    <property type="entry name" value="GpA_nuclease"/>
    <property type="match status" value="1"/>
</dbReference>
<feature type="domain" description="Phage terminase large subunit GpA ATPase" evidence="2">
    <location>
        <begin position="6"/>
        <end position="272"/>
    </location>
</feature>
<proteinExistence type="predicted"/>
<feature type="region of interest" description="Disordered" evidence="1">
    <location>
        <begin position="600"/>
        <end position="649"/>
    </location>
</feature>
<gene>
    <name evidence="4" type="ORF">GP644_23470</name>
</gene>
<protein>
    <submittedName>
        <fullName evidence="4">Terminase</fullName>
    </submittedName>
</protein>
<feature type="compositionally biased region" description="Basic residues" evidence="1">
    <location>
        <begin position="639"/>
        <end position="649"/>
    </location>
</feature>